<comment type="similarity">
    <text evidence="1">Belongs to the 'GDSL' lipolytic enzyme family.</text>
</comment>
<evidence type="ECO:0000256" key="5">
    <source>
        <dbReference type="SAM" id="SignalP"/>
    </source>
</evidence>
<evidence type="ECO:0000256" key="2">
    <source>
        <dbReference type="ARBA" id="ARBA00022801"/>
    </source>
</evidence>
<reference evidence="6 7" key="1">
    <citation type="journal article" date="2023" name="Int. J. Mol. Sci.">
        <title>De Novo Assembly and Annotation of 11 Diverse Shrub Willow (Salix) Genomes Reveals Novel Gene Organization in Sex-Linked Regions.</title>
        <authorList>
            <person name="Hyden B."/>
            <person name="Feng K."/>
            <person name="Yates T.B."/>
            <person name="Jawdy S."/>
            <person name="Cereghino C."/>
            <person name="Smart L.B."/>
            <person name="Muchero W."/>
        </authorList>
    </citation>
    <scope>NUCLEOTIDE SEQUENCE [LARGE SCALE GENOMIC DNA]</scope>
    <source>
        <tissue evidence="6">Shoot tip</tissue>
    </source>
</reference>
<comment type="caution">
    <text evidence="6">The sequence shown here is derived from an EMBL/GenBank/DDBJ whole genome shotgun (WGS) entry which is preliminary data.</text>
</comment>
<protein>
    <recommendedName>
        <fullName evidence="8">GDSL esterase/lipase</fullName>
    </recommendedName>
</protein>
<keyword evidence="3" id="KW-0442">Lipid degradation</keyword>
<keyword evidence="5" id="KW-0732">Signal</keyword>
<dbReference type="Proteomes" id="UP001162972">
    <property type="component" value="Chromosome 10"/>
</dbReference>
<dbReference type="InterPro" id="IPR036514">
    <property type="entry name" value="SGNH_hydro_sf"/>
</dbReference>
<dbReference type="GO" id="GO:0016042">
    <property type="term" value="P:lipid catabolic process"/>
    <property type="evidence" value="ECO:0007669"/>
    <property type="project" value="UniProtKB-KW"/>
</dbReference>
<organism evidence="6 7">
    <name type="scientific">Salix udensis</name>
    <dbReference type="NCBI Taxonomy" id="889485"/>
    <lineage>
        <taxon>Eukaryota</taxon>
        <taxon>Viridiplantae</taxon>
        <taxon>Streptophyta</taxon>
        <taxon>Embryophyta</taxon>
        <taxon>Tracheophyta</taxon>
        <taxon>Spermatophyta</taxon>
        <taxon>Magnoliopsida</taxon>
        <taxon>eudicotyledons</taxon>
        <taxon>Gunneridae</taxon>
        <taxon>Pentapetalae</taxon>
        <taxon>rosids</taxon>
        <taxon>fabids</taxon>
        <taxon>Malpighiales</taxon>
        <taxon>Salicaceae</taxon>
        <taxon>Saliceae</taxon>
        <taxon>Salix</taxon>
    </lineage>
</organism>
<evidence type="ECO:0000256" key="3">
    <source>
        <dbReference type="ARBA" id="ARBA00022963"/>
    </source>
</evidence>
<sequence length="296" mass="33172">METKGKLFALLLLFSLVAVSTGHGEKQNARLFVIGDSFVDTGNMGNRTSDGLMLTDYIASFLHRRTPVIYAHRKKASKSELEDGMNFARGGSGVLDVSFNNYSMALQVGNFKEQIAQNVYTKVDLENSIALVSYTGNDYLYKTTRQKGTMKNLREIRGLGVKKIAIFGTPPRGCFPGKYSETLRKCDKTWNKASRQHNKLLKESLKILNKERHGSKFVYLDLYNAIDSALFDKIREIVGFANRFKACCLDAHMCGPIAQKKCKNPELSIFWDAGHLSQNGANIVYTYLVPSLSQLL</sequence>
<proteinExistence type="inferred from homology"/>
<dbReference type="Pfam" id="PF00657">
    <property type="entry name" value="Lipase_GDSL"/>
    <property type="match status" value="1"/>
</dbReference>
<feature type="chain" id="PRO_5041919754" description="GDSL esterase/lipase" evidence="5">
    <location>
        <begin position="25"/>
        <end position="296"/>
    </location>
</feature>
<dbReference type="PANTHER" id="PTHR46020:SF4">
    <property type="entry name" value="OS04G0650200 PROTEIN"/>
    <property type="match status" value="1"/>
</dbReference>
<dbReference type="PANTHER" id="PTHR46020">
    <property type="entry name" value="OSJNBB0059K02.9 PROTEIN"/>
    <property type="match status" value="1"/>
</dbReference>
<dbReference type="GO" id="GO:0016788">
    <property type="term" value="F:hydrolase activity, acting on ester bonds"/>
    <property type="evidence" value="ECO:0007669"/>
    <property type="project" value="InterPro"/>
</dbReference>
<evidence type="ECO:0000313" key="7">
    <source>
        <dbReference type="Proteomes" id="UP001162972"/>
    </source>
</evidence>
<feature type="signal peptide" evidence="5">
    <location>
        <begin position="1"/>
        <end position="24"/>
    </location>
</feature>
<dbReference type="InterPro" id="IPR001087">
    <property type="entry name" value="GDSL"/>
</dbReference>
<keyword evidence="7" id="KW-1185">Reference proteome</keyword>
<evidence type="ECO:0000313" key="6">
    <source>
        <dbReference type="EMBL" id="KAJ6432933.1"/>
    </source>
</evidence>
<evidence type="ECO:0000256" key="1">
    <source>
        <dbReference type="ARBA" id="ARBA00008668"/>
    </source>
</evidence>
<keyword evidence="2" id="KW-0378">Hydrolase</keyword>
<evidence type="ECO:0008006" key="8">
    <source>
        <dbReference type="Google" id="ProtNLM"/>
    </source>
</evidence>
<name>A0AAD6L0D0_9ROSI</name>
<dbReference type="EMBL" id="JAPFFJ010000003">
    <property type="protein sequence ID" value="KAJ6432933.1"/>
    <property type="molecule type" value="Genomic_DNA"/>
</dbReference>
<gene>
    <name evidence="6" type="ORF">OIU84_020052</name>
</gene>
<dbReference type="Gene3D" id="3.40.50.1110">
    <property type="entry name" value="SGNH hydrolase"/>
    <property type="match status" value="1"/>
</dbReference>
<dbReference type="SUPFAM" id="SSF52266">
    <property type="entry name" value="SGNH hydrolase"/>
    <property type="match status" value="1"/>
</dbReference>
<keyword evidence="4" id="KW-0443">Lipid metabolism</keyword>
<accession>A0AAD6L0D0</accession>
<dbReference type="AlphaFoldDB" id="A0AAD6L0D0"/>
<evidence type="ECO:0000256" key="4">
    <source>
        <dbReference type="ARBA" id="ARBA00023098"/>
    </source>
</evidence>